<reference evidence="2" key="1">
    <citation type="submission" date="2021-11" db="EMBL/GenBank/DDBJ databases">
        <title>Vibrio ZSDE26 sp. nov. and Vibrio ZSDZ34 sp. nov., isolated from coastal seawater in Qingdao.</title>
        <authorList>
            <person name="Zhang P."/>
        </authorList>
    </citation>
    <scope>NUCLEOTIDE SEQUENCE</scope>
    <source>
        <strain evidence="2">ZSDZ34</strain>
    </source>
</reference>
<keyword evidence="1" id="KW-1133">Transmembrane helix</keyword>
<dbReference type="RefSeq" id="WP_244356949.1">
    <property type="nucleotide sequence ID" value="NZ_JAJNNZ010000006.1"/>
</dbReference>
<gene>
    <name evidence="2" type="ORF">LNL84_09245</name>
</gene>
<evidence type="ECO:0000313" key="2">
    <source>
        <dbReference type="EMBL" id="MCJ2377018.1"/>
    </source>
</evidence>
<dbReference type="InterPro" id="IPR025489">
    <property type="entry name" value="DUF4381"/>
</dbReference>
<name>A0A9X1WD75_9VIBR</name>
<protein>
    <submittedName>
        <fullName evidence="2">DUF4381 domain-containing protein</fullName>
    </submittedName>
</protein>
<keyword evidence="1" id="KW-0812">Transmembrane</keyword>
<evidence type="ECO:0000313" key="3">
    <source>
        <dbReference type="Proteomes" id="UP001139488"/>
    </source>
</evidence>
<sequence length="158" mass="17849">MSKNNILLNDLIDPVMPEAIAFFPETIGWKLVFVLLLTTSSIWLIRLVHGYHTNRYRRMALRAIAALSKNHAGTYLNALNSVLKQVACHRYPYSTVASLHGEPWLTFLSTKISEPGFSNAIGHKWQLALYTPNGNGNWTPAELSKLESLVCDWIKNHC</sequence>
<organism evidence="2 3">
    <name type="scientific">Vibrio gelatinilyticus</name>
    <dbReference type="NCBI Taxonomy" id="2893468"/>
    <lineage>
        <taxon>Bacteria</taxon>
        <taxon>Pseudomonadati</taxon>
        <taxon>Pseudomonadota</taxon>
        <taxon>Gammaproteobacteria</taxon>
        <taxon>Vibrionales</taxon>
        <taxon>Vibrionaceae</taxon>
        <taxon>Vibrio</taxon>
    </lineage>
</organism>
<dbReference type="Proteomes" id="UP001139488">
    <property type="component" value="Unassembled WGS sequence"/>
</dbReference>
<keyword evidence="3" id="KW-1185">Reference proteome</keyword>
<dbReference type="Pfam" id="PF14316">
    <property type="entry name" value="DUF4381"/>
    <property type="match status" value="1"/>
</dbReference>
<proteinExistence type="predicted"/>
<accession>A0A9X1WD75</accession>
<dbReference type="AlphaFoldDB" id="A0A9X1WD75"/>
<evidence type="ECO:0000256" key="1">
    <source>
        <dbReference type="SAM" id="Phobius"/>
    </source>
</evidence>
<feature type="transmembrane region" description="Helical" evidence="1">
    <location>
        <begin position="27"/>
        <end position="48"/>
    </location>
</feature>
<keyword evidence="1" id="KW-0472">Membrane</keyword>
<dbReference type="EMBL" id="JAJNNZ010000006">
    <property type="protein sequence ID" value="MCJ2377018.1"/>
    <property type="molecule type" value="Genomic_DNA"/>
</dbReference>
<comment type="caution">
    <text evidence="2">The sequence shown here is derived from an EMBL/GenBank/DDBJ whole genome shotgun (WGS) entry which is preliminary data.</text>
</comment>